<dbReference type="Proteomes" id="UP000756132">
    <property type="component" value="Chromosome 7"/>
</dbReference>
<gene>
    <name evidence="2" type="ORF">CLAFUR5_10097</name>
</gene>
<reference evidence="2" key="1">
    <citation type="submission" date="2021-12" db="EMBL/GenBank/DDBJ databases">
        <authorList>
            <person name="Zaccaron A."/>
            <person name="Stergiopoulos I."/>
        </authorList>
    </citation>
    <scope>NUCLEOTIDE SEQUENCE</scope>
    <source>
        <strain evidence="2">Race5_Kim</strain>
    </source>
</reference>
<reference evidence="2" key="2">
    <citation type="journal article" date="2022" name="Microb. Genom.">
        <title>A chromosome-scale genome assembly of the tomato pathogen Cladosporium fulvum reveals a compartmentalized genome architecture and the presence of a dispensable chromosome.</title>
        <authorList>
            <person name="Zaccaron A.Z."/>
            <person name="Chen L.H."/>
            <person name="Samaras A."/>
            <person name="Stergiopoulos I."/>
        </authorList>
    </citation>
    <scope>NUCLEOTIDE SEQUENCE</scope>
    <source>
        <strain evidence="2">Race5_Kim</strain>
    </source>
</reference>
<dbReference type="EMBL" id="CP090169">
    <property type="protein sequence ID" value="UJO20456.1"/>
    <property type="molecule type" value="Genomic_DNA"/>
</dbReference>
<dbReference type="KEGG" id="ffu:CLAFUR5_10097"/>
<accession>A0A9Q8US67</accession>
<organism evidence="2 3">
    <name type="scientific">Passalora fulva</name>
    <name type="common">Tomato leaf mold</name>
    <name type="synonym">Cladosporium fulvum</name>
    <dbReference type="NCBI Taxonomy" id="5499"/>
    <lineage>
        <taxon>Eukaryota</taxon>
        <taxon>Fungi</taxon>
        <taxon>Dikarya</taxon>
        <taxon>Ascomycota</taxon>
        <taxon>Pezizomycotina</taxon>
        <taxon>Dothideomycetes</taxon>
        <taxon>Dothideomycetidae</taxon>
        <taxon>Mycosphaerellales</taxon>
        <taxon>Mycosphaerellaceae</taxon>
        <taxon>Fulvia</taxon>
    </lineage>
</organism>
<dbReference type="GeneID" id="71989975"/>
<sequence length="63" mass="6992">MLYHRPQKRQRPANVKGMASAMHANAENLPPGVSLEWRGPAVPSNHAMRSKRIYSGVGAINKR</sequence>
<evidence type="ECO:0000313" key="3">
    <source>
        <dbReference type="Proteomes" id="UP000756132"/>
    </source>
</evidence>
<evidence type="ECO:0000256" key="1">
    <source>
        <dbReference type="SAM" id="MobiDB-lite"/>
    </source>
</evidence>
<feature type="region of interest" description="Disordered" evidence="1">
    <location>
        <begin position="1"/>
        <end position="31"/>
    </location>
</feature>
<feature type="compositionally biased region" description="Basic residues" evidence="1">
    <location>
        <begin position="1"/>
        <end position="11"/>
    </location>
</feature>
<name>A0A9Q8US67_PASFU</name>
<keyword evidence="3" id="KW-1185">Reference proteome</keyword>
<dbReference type="RefSeq" id="XP_047764822.1">
    <property type="nucleotide sequence ID" value="XM_047909245.1"/>
</dbReference>
<protein>
    <submittedName>
        <fullName evidence="2">Uncharacterized protein</fullName>
    </submittedName>
</protein>
<evidence type="ECO:0000313" key="2">
    <source>
        <dbReference type="EMBL" id="UJO20456.1"/>
    </source>
</evidence>
<proteinExistence type="predicted"/>
<dbReference type="AlphaFoldDB" id="A0A9Q8US67"/>